<keyword evidence="5" id="KW-1003">Cell membrane</keyword>
<keyword evidence="10 13" id="KW-1133">Transmembrane helix</keyword>
<keyword evidence="17" id="KW-1185">Reference proteome</keyword>
<dbReference type="Gene3D" id="1.20.950.20">
    <property type="entry name" value="Transmembrane di-heme cytochromes, Chain C"/>
    <property type="match status" value="1"/>
</dbReference>
<feature type="transmembrane region" description="Helical" evidence="13">
    <location>
        <begin position="335"/>
        <end position="354"/>
    </location>
</feature>
<evidence type="ECO:0000259" key="15">
    <source>
        <dbReference type="Pfam" id="PF01292"/>
    </source>
</evidence>
<keyword evidence="12 13" id="KW-0472">Membrane</keyword>
<evidence type="ECO:0000256" key="14">
    <source>
        <dbReference type="SAM" id="SignalP"/>
    </source>
</evidence>
<comment type="caution">
    <text evidence="16">The sequence shown here is derived from an EMBL/GenBank/DDBJ whole genome shotgun (WGS) entry which is preliminary data.</text>
</comment>
<dbReference type="GO" id="GO:0046872">
    <property type="term" value="F:metal ion binding"/>
    <property type="evidence" value="ECO:0007669"/>
    <property type="project" value="UniProtKB-KW"/>
</dbReference>
<dbReference type="SUPFAM" id="SSF81342">
    <property type="entry name" value="Transmembrane di-heme cytochromes"/>
    <property type="match status" value="1"/>
</dbReference>
<dbReference type="Pfam" id="PF01292">
    <property type="entry name" value="Ni_hydr_CYTB"/>
    <property type="match status" value="1"/>
</dbReference>
<evidence type="ECO:0000256" key="2">
    <source>
        <dbReference type="ARBA" id="ARBA00004651"/>
    </source>
</evidence>
<dbReference type="InterPro" id="IPR051817">
    <property type="entry name" value="FDH_cytochrome_b556_subunit"/>
</dbReference>
<feature type="transmembrane region" description="Helical" evidence="13">
    <location>
        <begin position="127"/>
        <end position="145"/>
    </location>
</feature>
<keyword evidence="6" id="KW-0349">Heme</keyword>
<feature type="chain" id="PRO_5015189619" evidence="14">
    <location>
        <begin position="23"/>
        <end position="402"/>
    </location>
</feature>
<dbReference type="InterPro" id="IPR016174">
    <property type="entry name" value="Di-haem_cyt_TM"/>
</dbReference>
<keyword evidence="9" id="KW-0249">Electron transport</keyword>
<feature type="transmembrane region" description="Helical" evidence="13">
    <location>
        <begin position="218"/>
        <end position="235"/>
    </location>
</feature>
<evidence type="ECO:0000256" key="3">
    <source>
        <dbReference type="ARBA" id="ARBA00010747"/>
    </source>
</evidence>
<dbReference type="GO" id="GO:0022904">
    <property type="term" value="P:respiratory electron transport chain"/>
    <property type="evidence" value="ECO:0007669"/>
    <property type="project" value="InterPro"/>
</dbReference>
<comment type="cofactor">
    <cofactor evidence="1">
        <name>heme</name>
        <dbReference type="ChEBI" id="CHEBI:30413"/>
    </cofactor>
</comment>
<dbReference type="GO" id="GO:0008863">
    <property type="term" value="F:formate dehydrogenase (NAD+) activity"/>
    <property type="evidence" value="ECO:0007669"/>
    <property type="project" value="InterPro"/>
</dbReference>
<evidence type="ECO:0000256" key="12">
    <source>
        <dbReference type="ARBA" id="ARBA00023136"/>
    </source>
</evidence>
<dbReference type="NCBIfam" id="TIGR01583">
    <property type="entry name" value="formate-DH-gamm"/>
    <property type="match status" value="1"/>
</dbReference>
<sequence length="402" mass="44244">MTRLRLLLSILTICLVSTMGVAQEATGSNDTRAATGGAQTLEDIMARQRGEKIDDTFRRDATGQANVEGLIGQLGTRGVASDSEVYRALRYGSATTSTSARGPVAGVLIQDNGMTWLTFREGPLLKYGFYALGGMLAVILLFFLLRGKIRIDGEKTGRKITRFVGIERFAHWTLGISFILLALTGLFLIAGRNFIMPWMGKEAYATIALAGKWVHNNVAWAFMIALVMVFVMWVVHNIPNMTDLRWLAKGGGLFSKGVHPPAHKFNAGQKIIFWSVILLGFSISLSGLSLLFPFEIPTFAKTFVILNATGLPELIMGTPLPEVLSPYQEMQYSQAWHAIVAFAFIMIVIAHIYLGSVGMEGAFDAMGTGDVEEQWAKEHHSLWYEKEMERTKSAPDQATPAE</sequence>
<name>A0A2P8FAI1_9RHOB</name>
<dbReference type="GO" id="GO:0005886">
    <property type="term" value="C:plasma membrane"/>
    <property type="evidence" value="ECO:0007669"/>
    <property type="project" value="UniProtKB-SubCell"/>
</dbReference>
<proteinExistence type="inferred from homology"/>
<keyword evidence="4" id="KW-0813">Transport</keyword>
<dbReference type="OrthoDB" id="9790598at2"/>
<protein>
    <submittedName>
        <fullName evidence="16">Formate dehydrogenase gamma subunit</fullName>
    </submittedName>
</protein>
<keyword evidence="11" id="KW-0408">Iron</keyword>
<evidence type="ECO:0000256" key="1">
    <source>
        <dbReference type="ARBA" id="ARBA00001971"/>
    </source>
</evidence>
<feature type="transmembrane region" description="Helical" evidence="13">
    <location>
        <begin position="169"/>
        <end position="190"/>
    </location>
</feature>
<dbReference type="Proteomes" id="UP000240418">
    <property type="component" value="Unassembled WGS sequence"/>
</dbReference>
<evidence type="ECO:0000256" key="13">
    <source>
        <dbReference type="SAM" id="Phobius"/>
    </source>
</evidence>
<evidence type="ECO:0000256" key="4">
    <source>
        <dbReference type="ARBA" id="ARBA00022448"/>
    </source>
</evidence>
<gene>
    <name evidence="16" type="ORF">CLV88_109104</name>
</gene>
<dbReference type="GO" id="GO:0009326">
    <property type="term" value="C:formate dehydrogenase complex"/>
    <property type="evidence" value="ECO:0007669"/>
    <property type="project" value="InterPro"/>
</dbReference>
<feature type="transmembrane region" description="Helical" evidence="13">
    <location>
        <begin position="271"/>
        <end position="292"/>
    </location>
</feature>
<evidence type="ECO:0000313" key="17">
    <source>
        <dbReference type="Proteomes" id="UP000240418"/>
    </source>
</evidence>
<evidence type="ECO:0000256" key="5">
    <source>
        <dbReference type="ARBA" id="ARBA00022475"/>
    </source>
</evidence>
<accession>A0A2P8FAI1</accession>
<evidence type="ECO:0000256" key="8">
    <source>
        <dbReference type="ARBA" id="ARBA00022723"/>
    </source>
</evidence>
<keyword evidence="8" id="KW-0479">Metal-binding</keyword>
<evidence type="ECO:0000256" key="10">
    <source>
        <dbReference type="ARBA" id="ARBA00022989"/>
    </source>
</evidence>
<dbReference type="InterPro" id="IPR006471">
    <property type="entry name" value="Formate_DH_gsu"/>
</dbReference>
<dbReference type="GO" id="GO:0036397">
    <property type="term" value="F:formate dehydrogenase (quinone) activity"/>
    <property type="evidence" value="ECO:0007669"/>
    <property type="project" value="TreeGrafter"/>
</dbReference>
<keyword evidence="7 13" id="KW-0812">Transmembrane</keyword>
<evidence type="ECO:0000256" key="11">
    <source>
        <dbReference type="ARBA" id="ARBA00023004"/>
    </source>
</evidence>
<dbReference type="GO" id="GO:0009055">
    <property type="term" value="F:electron transfer activity"/>
    <property type="evidence" value="ECO:0007669"/>
    <property type="project" value="InterPro"/>
</dbReference>
<evidence type="ECO:0000313" key="16">
    <source>
        <dbReference type="EMBL" id="PSL18719.1"/>
    </source>
</evidence>
<dbReference type="GO" id="GO:0015944">
    <property type="term" value="P:formate oxidation"/>
    <property type="evidence" value="ECO:0007669"/>
    <property type="project" value="TreeGrafter"/>
</dbReference>
<evidence type="ECO:0000256" key="7">
    <source>
        <dbReference type="ARBA" id="ARBA00022692"/>
    </source>
</evidence>
<feature type="domain" description="Cytochrome b561 bacterial/Ni-hydrogenase" evidence="15">
    <location>
        <begin position="165"/>
        <end position="368"/>
    </location>
</feature>
<dbReference type="EMBL" id="PYGJ01000009">
    <property type="protein sequence ID" value="PSL18719.1"/>
    <property type="molecule type" value="Genomic_DNA"/>
</dbReference>
<dbReference type="GO" id="GO:0009061">
    <property type="term" value="P:anaerobic respiration"/>
    <property type="evidence" value="ECO:0007669"/>
    <property type="project" value="TreeGrafter"/>
</dbReference>
<comment type="subcellular location">
    <subcellularLocation>
        <location evidence="2">Cell membrane</location>
        <topology evidence="2">Multi-pass membrane protein</topology>
    </subcellularLocation>
</comment>
<evidence type="ECO:0000256" key="9">
    <source>
        <dbReference type="ARBA" id="ARBA00022982"/>
    </source>
</evidence>
<feature type="signal peptide" evidence="14">
    <location>
        <begin position="1"/>
        <end position="22"/>
    </location>
</feature>
<dbReference type="InterPro" id="IPR011577">
    <property type="entry name" value="Cyt_b561_bac/Ni-Hgenase"/>
</dbReference>
<dbReference type="PANTHER" id="PTHR30074:SF6">
    <property type="entry name" value="FORMATE DEHYDROGENASE GAMMA SUBUNIT"/>
    <property type="match status" value="1"/>
</dbReference>
<evidence type="ECO:0000256" key="6">
    <source>
        <dbReference type="ARBA" id="ARBA00022617"/>
    </source>
</evidence>
<dbReference type="AlphaFoldDB" id="A0A2P8FAI1"/>
<keyword evidence="14" id="KW-0732">Signal</keyword>
<organism evidence="16 17">
    <name type="scientific">Shimia abyssi</name>
    <dbReference type="NCBI Taxonomy" id="1662395"/>
    <lineage>
        <taxon>Bacteria</taxon>
        <taxon>Pseudomonadati</taxon>
        <taxon>Pseudomonadota</taxon>
        <taxon>Alphaproteobacteria</taxon>
        <taxon>Rhodobacterales</taxon>
        <taxon>Roseobacteraceae</taxon>
    </lineage>
</organism>
<comment type="similarity">
    <text evidence="3">Belongs to the formate dehydrogenase gamma subunit family.</text>
</comment>
<dbReference type="PANTHER" id="PTHR30074">
    <property type="entry name" value="FORMATE DEHYDROGENASE, NITRATE-INDUCIBLE, CYTOCHROME B556 FDN SUBUNIT"/>
    <property type="match status" value="1"/>
</dbReference>
<dbReference type="RefSeq" id="WP_106609086.1">
    <property type="nucleotide sequence ID" value="NZ_PYGJ01000009.1"/>
</dbReference>
<reference evidence="16 17" key="1">
    <citation type="submission" date="2018-03" db="EMBL/GenBank/DDBJ databases">
        <title>Genomic Encyclopedia of Archaeal and Bacterial Type Strains, Phase II (KMG-II): from individual species to whole genera.</title>
        <authorList>
            <person name="Goeker M."/>
        </authorList>
    </citation>
    <scope>NUCLEOTIDE SEQUENCE [LARGE SCALE GENOMIC DNA]</scope>
    <source>
        <strain evidence="16 17">DSM 100673</strain>
    </source>
</reference>